<evidence type="ECO:0000313" key="2">
    <source>
        <dbReference type="Proteomes" id="UP000061569"/>
    </source>
</evidence>
<dbReference type="Proteomes" id="UP000061569">
    <property type="component" value="Chromosome"/>
</dbReference>
<gene>
    <name evidence="1" type="ORF">GLE_5417</name>
</gene>
<proteinExistence type="predicted"/>
<reference evidence="1 2" key="1">
    <citation type="submission" date="2015-11" db="EMBL/GenBank/DDBJ databases">
        <title>Genome sequences of Lysobacter enzymogenes strain C3 and Lysobacter antibioticus ATCC 29479.</title>
        <authorList>
            <person name="Kobayashi D.Y."/>
        </authorList>
    </citation>
    <scope>NUCLEOTIDE SEQUENCE [LARGE SCALE GENOMIC DNA]</scope>
    <source>
        <strain evidence="1 2">C3</strain>
    </source>
</reference>
<name>A0A0S2DQ59_LYSEN</name>
<dbReference type="KEGG" id="lez:GLE_5417"/>
<evidence type="ECO:0000313" key="1">
    <source>
        <dbReference type="EMBL" id="ALN60758.1"/>
    </source>
</evidence>
<dbReference type="AlphaFoldDB" id="A0A0S2DQ59"/>
<accession>A0A0S2DQ59</accession>
<organism evidence="1 2">
    <name type="scientific">Lysobacter enzymogenes</name>
    <dbReference type="NCBI Taxonomy" id="69"/>
    <lineage>
        <taxon>Bacteria</taxon>
        <taxon>Pseudomonadati</taxon>
        <taxon>Pseudomonadota</taxon>
        <taxon>Gammaproteobacteria</taxon>
        <taxon>Lysobacterales</taxon>
        <taxon>Lysobacteraceae</taxon>
        <taxon>Lysobacter</taxon>
    </lineage>
</organism>
<dbReference type="EMBL" id="CP013140">
    <property type="protein sequence ID" value="ALN60758.1"/>
    <property type="molecule type" value="Genomic_DNA"/>
</dbReference>
<dbReference type="PATRIC" id="fig|69.6.peg.5333"/>
<protein>
    <submittedName>
        <fullName evidence="1">Uncharacterized protein</fullName>
    </submittedName>
</protein>
<sequence>MRALCHGGRAGDAARARLHRIHFLARAGMWSLAEKHRA</sequence>